<feature type="binding site" evidence="13">
    <location>
        <position position="286"/>
    </location>
    <ligand>
        <name>Zn(2+)</name>
        <dbReference type="ChEBI" id="CHEBI:29105"/>
        <label>2</label>
    </ligand>
</feature>
<dbReference type="InterPro" id="IPR008139">
    <property type="entry name" value="SaposinB_dom"/>
</dbReference>
<dbReference type="GO" id="GO:0016020">
    <property type="term" value="C:membrane"/>
    <property type="evidence" value="ECO:0007669"/>
    <property type="project" value="GOC"/>
</dbReference>
<evidence type="ECO:0000256" key="4">
    <source>
        <dbReference type="ARBA" id="ARBA00022723"/>
    </source>
</evidence>
<feature type="disulfide bond" evidence="14">
    <location>
        <begin position="354"/>
        <end position="402"/>
    </location>
</feature>
<evidence type="ECO:0000256" key="5">
    <source>
        <dbReference type="ARBA" id="ARBA00022729"/>
    </source>
</evidence>
<evidence type="ECO:0000256" key="3">
    <source>
        <dbReference type="ARBA" id="ARBA00022525"/>
    </source>
</evidence>
<feature type="binding site" evidence="13">
    <location>
        <position position="430"/>
    </location>
    <ligand>
        <name>Zn(2+)</name>
        <dbReference type="ChEBI" id="CHEBI:29105"/>
        <label>1</label>
    </ligand>
</feature>
<evidence type="ECO:0000256" key="8">
    <source>
        <dbReference type="ARBA" id="ARBA00023157"/>
    </source>
</evidence>
<keyword evidence="7 13" id="KW-0862">Zinc</keyword>
<dbReference type="GO" id="GO:0061750">
    <property type="term" value="F:acid sphingomyelin phosphodiesterase activity"/>
    <property type="evidence" value="ECO:0007669"/>
    <property type="project" value="TreeGrafter"/>
</dbReference>
<dbReference type="Proteomes" id="UP001329430">
    <property type="component" value="Chromosome 5"/>
</dbReference>
<comment type="caution">
    <text evidence="17">The sequence shown here is derived from an EMBL/GenBank/DDBJ whole genome shotgun (WGS) entry which is preliminary data.</text>
</comment>
<feature type="disulfide bond" evidence="14">
    <location>
        <begin position="563"/>
        <end position="577"/>
    </location>
</feature>
<comment type="cofactor">
    <cofactor evidence="13">
        <name>Zn(2+)</name>
        <dbReference type="ChEBI" id="CHEBI:29105"/>
    </cofactor>
    <text evidence="13">Binds 2 Zn(2+) ions per subunit.</text>
</comment>
<evidence type="ECO:0000256" key="10">
    <source>
        <dbReference type="ARBA" id="ARBA00023295"/>
    </source>
</evidence>
<accession>A0AAN7ZH41</accession>
<dbReference type="SUPFAM" id="SSF47862">
    <property type="entry name" value="Saposin"/>
    <property type="match status" value="1"/>
</dbReference>
<evidence type="ECO:0000256" key="9">
    <source>
        <dbReference type="ARBA" id="ARBA00023180"/>
    </source>
</evidence>
<evidence type="ECO:0000256" key="2">
    <source>
        <dbReference type="ARBA" id="ARBA00008234"/>
    </source>
</evidence>
<dbReference type="InterPro" id="IPR029052">
    <property type="entry name" value="Metallo-depent_PP-like"/>
</dbReference>
<keyword evidence="4 13" id="KW-0479">Metal-binding</keyword>
<dbReference type="GO" id="GO:0005615">
    <property type="term" value="C:extracellular space"/>
    <property type="evidence" value="ECO:0007669"/>
    <property type="project" value="TreeGrafter"/>
</dbReference>
<comment type="catalytic activity">
    <reaction evidence="11">
        <text>a sphingomyelin + H2O = phosphocholine + an N-acylsphing-4-enine + H(+)</text>
        <dbReference type="Rhea" id="RHEA:19253"/>
        <dbReference type="ChEBI" id="CHEBI:15377"/>
        <dbReference type="ChEBI" id="CHEBI:15378"/>
        <dbReference type="ChEBI" id="CHEBI:17636"/>
        <dbReference type="ChEBI" id="CHEBI:52639"/>
        <dbReference type="ChEBI" id="CHEBI:295975"/>
        <dbReference type="EC" id="3.1.4.12"/>
    </reaction>
    <physiologicalReaction direction="left-to-right" evidence="11">
        <dbReference type="Rhea" id="RHEA:19254"/>
    </physiologicalReaction>
</comment>
<evidence type="ECO:0000256" key="14">
    <source>
        <dbReference type="PIRSR" id="PIRSR000948-2"/>
    </source>
</evidence>
<evidence type="ECO:0000256" key="6">
    <source>
        <dbReference type="ARBA" id="ARBA00022801"/>
    </source>
</evidence>
<name>A0AAN7ZH41_9COLE</name>
<feature type="binding site" evidence="13">
    <location>
        <position position="174"/>
    </location>
    <ligand>
        <name>Zn(2+)</name>
        <dbReference type="ChEBI" id="CHEBI:29105"/>
        <label>1</label>
    </ligand>
</feature>
<dbReference type="GO" id="GO:0046513">
    <property type="term" value="P:ceramide biosynthetic process"/>
    <property type="evidence" value="ECO:0007669"/>
    <property type="project" value="TreeGrafter"/>
</dbReference>
<dbReference type="PROSITE" id="PS50015">
    <property type="entry name" value="SAP_B"/>
    <property type="match status" value="1"/>
</dbReference>
<feature type="disulfide bond" evidence="14">
    <location>
        <begin position="195"/>
        <end position="217"/>
    </location>
</feature>
<evidence type="ECO:0000313" key="17">
    <source>
        <dbReference type="EMBL" id="KAK5643667.1"/>
    </source>
</evidence>
<evidence type="ECO:0000256" key="15">
    <source>
        <dbReference type="SAM" id="SignalP"/>
    </source>
</evidence>
<keyword evidence="10 12" id="KW-0326">Glycosidase</keyword>
<feature type="disulfide bond" evidence="14">
    <location>
        <begin position="57"/>
        <end position="133"/>
    </location>
</feature>
<dbReference type="SMART" id="SM00741">
    <property type="entry name" value="SapB"/>
    <property type="match status" value="1"/>
</dbReference>
<comment type="subcellular location">
    <subcellularLocation>
        <location evidence="1">Secreted</location>
    </subcellularLocation>
</comment>
<dbReference type="GO" id="GO:0005764">
    <property type="term" value="C:lysosome"/>
    <property type="evidence" value="ECO:0007669"/>
    <property type="project" value="TreeGrafter"/>
</dbReference>
<keyword evidence="5 15" id="KW-0732">Signal</keyword>
<keyword evidence="3" id="KW-0964">Secreted</keyword>
<keyword evidence="18" id="KW-1185">Reference proteome</keyword>
<dbReference type="Gene3D" id="3.60.21.10">
    <property type="match status" value="1"/>
</dbReference>
<evidence type="ECO:0000256" key="1">
    <source>
        <dbReference type="ARBA" id="ARBA00004613"/>
    </source>
</evidence>
<reference evidence="17 18" key="1">
    <citation type="journal article" date="2024" name="Insects">
        <title>An Improved Chromosome-Level Genome Assembly of the Firefly Pyrocoelia pectoralis.</title>
        <authorList>
            <person name="Fu X."/>
            <person name="Meyer-Rochow V.B."/>
            <person name="Ballantyne L."/>
            <person name="Zhu X."/>
        </authorList>
    </citation>
    <scope>NUCLEOTIDE SEQUENCE [LARGE SCALE GENOMIC DNA]</scope>
    <source>
        <strain evidence="17">XCY_ONT2</strain>
    </source>
</reference>
<evidence type="ECO:0000256" key="11">
    <source>
        <dbReference type="ARBA" id="ARBA00047268"/>
    </source>
</evidence>
<dbReference type="GO" id="GO:0046872">
    <property type="term" value="F:metal ion binding"/>
    <property type="evidence" value="ECO:0007669"/>
    <property type="project" value="UniProtKB-KW"/>
</dbReference>
<dbReference type="CDD" id="cd00842">
    <property type="entry name" value="MPP_ASMase"/>
    <property type="match status" value="1"/>
</dbReference>
<organism evidence="17 18">
    <name type="scientific">Pyrocoelia pectoralis</name>
    <dbReference type="NCBI Taxonomy" id="417401"/>
    <lineage>
        <taxon>Eukaryota</taxon>
        <taxon>Metazoa</taxon>
        <taxon>Ecdysozoa</taxon>
        <taxon>Arthropoda</taxon>
        <taxon>Hexapoda</taxon>
        <taxon>Insecta</taxon>
        <taxon>Pterygota</taxon>
        <taxon>Neoptera</taxon>
        <taxon>Endopterygota</taxon>
        <taxon>Coleoptera</taxon>
        <taxon>Polyphaga</taxon>
        <taxon>Elateriformia</taxon>
        <taxon>Elateroidea</taxon>
        <taxon>Lampyridae</taxon>
        <taxon>Lampyrinae</taxon>
        <taxon>Pyrocoelia</taxon>
    </lineage>
</organism>
<keyword evidence="9" id="KW-0325">Glycoprotein</keyword>
<dbReference type="Gene3D" id="1.10.225.10">
    <property type="entry name" value="Saposin-like"/>
    <property type="match status" value="1"/>
</dbReference>
<evidence type="ECO:0000313" key="18">
    <source>
        <dbReference type="Proteomes" id="UP001329430"/>
    </source>
</evidence>
<feature type="binding site" evidence="13">
    <location>
        <position position="246"/>
    </location>
    <ligand>
        <name>Zn(2+)</name>
        <dbReference type="ChEBI" id="CHEBI:29105"/>
        <label>2</label>
    </ligand>
</feature>
<dbReference type="EC" id="3.1.4.12" evidence="12"/>
<feature type="disulfide bond" evidence="14">
    <location>
        <begin position="60"/>
        <end position="125"/>
    </location>
</feature>
<dbReference type="InterPro" id="IPR041805">
    <property type="entry name" value="ASMase/PPN1_MPP"/>
</dbReference>
<dbReference type="InterPro" id="IPR011160">
    <property type="entry name" value="Sphingomy_PDE"/>
</dbReference>
<gene>
    <name evidence="17" type="ORF">RI129_007512</name>
</gene>
<evidence type="ECO:0000256" key="13">
    <source>
        <dbReference type="PIRSR" id="PIRSR000948-1"/>
    </source>
</evidence>
<dbReference type="AlphaFoldDB" id="A0AAN7ZH41"/>
<dbReference type="GO" id="GO:0016798">
    <property type="term" value="F:hydrolase activity, acting on glycosyl bonds"/>
    <property type="evidence" value="ECO:0007669"/>
    <property type="project" value="UniProtKB-KW"/>
</dbReference>
<dbReference type="Pfam" id="PF00149">
    <property type="entry name" value="Metallophos"/>
    <property type="match status" value="1"/>
</dbReference>
<dbReference type="EMBL" id="JAVRBK010000005">
    <property type="protein sequence ID" value="KAK5643667.1"/>
    <property type="molecule type" value="Genomic_DNA"/>
</dbReference>
<dbReference type="PANTHER" id="PTHR10340">
    <property type="entry name" value="SPHINGOMYELIN PHOSPHODIESTERASE"/>
    <property type="match status" value="1"/>
</dbReference>
<evidence type="ECO:0000256" key="7">
    <source>
        <dbReference type="ARBA" id="ARBA00022833"/>
    </source>
</evidence>
<feature type="binding site" evidence="13">
    <location>
        <position position="428"/>
    </location>
    <ligand>
        <name>Zn(2+)</name>
        <dbReference type="ChEBI" id="CHEBI:29105"/>
        <label>2</label>
    </ligand>
</feature>
<feature type="binding site" evidence="13">
    <location>
        <position position="246"/>
    </location>
    <ligand>
        <name>Zn(2+)</name>
        <dbReference type="ChEBI" id="CHEBI:29105"/>
        <label>1</label>
    </ligand>
</feature>
<feature type="binding site" evidence="13">
    <location>
        <position position="176"/>
    </location>
    <ligand>
        <name>Zn(2+)</name>
        <dbReference type="ChEBI" id="CHEBI:29105"/>
        <label>1</label>
    </ligand>
</feature>
<dbReference type="PIRSF" id="PIRSF000948">
    <property type="entry name" value="Sphingomy_PDE"/>
    <property type="match status" value="1"/>
</dbReference>
<evidence type="ECO:0000256" key="12">
    <source>
        <dbReference type="PIRNR" id="PIRNR000948"/>
    </source>
</evidence>
<feature type="chain" id="PRO_5042915786" description="Sphingomyelin phosphodiesterase" evidence="15">
    <location>
        <begin position="17"/>
        <end position="585"/>
    </location>
</feature>
<evidence type="ECO:0000259" key="16">
    <source>
        <dbReference type="PROSITE" id="PS50015"/>
    </source>
</evidence>
<feature type="binding site" evidence="13">
    <location>
        <position position="394"/>
    </location>
    <ligand>
        <name>Zn(2+)</name>
        <dbReference type="ChEBI" id="CHEBI:29105"/>
        <label>2</label>
    </ligand>
</feature>
<dbReference type="SUPFAM" id="SSF56300">
    <property type="entry name" value="Metallo-dependent phosphatases"/>
    <property type="match status" value="1"/>
</dbReference>
<keyword evidence="6 12" id="KW-0378">Hydrolase</keyword>
<keyword evidence="8 14" id="KW-1015">Disulfide bond</keyword>
<dbReference type="InterPro" id="IPR011001">
    <property type="entry name" value="Saposin-like"/>
</dbReference>
<proteinExistence type="inferred from homology"/>
<protein>
    <recommendedName>
        <fullName evidence="12">Sphingomyelin phosphodiesterase</fullName>
        <ecNumber evidence="12">3.1.4.12</ecNumber>
    </recommendedName>
</protein>
<feature type="disulfide bond" evidence="14">
    <location>
        <begin position="88"/>
        <end position="99"/>
    </location>
</feature>
<comment type="function">
    <text evidence="12">Converts sphingomyelin to ceramide.</text>
</comment>
<feature type="signal peptide" evidence="15">
    <location>
        <begin position="1"/>
        <end position="16"/>
    </location>
</feature>
<comment type="similarity">
    <text evidence="2 12">Belongs to the acid sphingomyelinase family.</text>
</comment>
<dbReference type="GO" id="GO:0006685">
    <property type="term" value="P:sphingomyelin catabolic process"/>
    <property type="evidence" value="ECO:0007669"/>
    <property type="project" value="UniProtKB-UniRule"/>
</dbReference>
<dbReference type="InterPro" id="IPR004843">
    <property type="entry name" value="Calcineurin-like_PHP"/>
</dbReference>
<feature type="domain" description="Saposin B-type" evidence="16">
    <location>
        <begin position="53"/>
        <end position="137"/>
    </location>
</feature>
<dbReference type="PANTHER" id="PTHR10340:SF34">
    <property type="entry name" value="SPHINGOMYELIN PHOSPHODIESTERASE"/>
    <property type="match status" value="1"/>
</dbReference>
<feature type="disulfide bond" evidence="14">
    <location>
        <begin position="189"/>
        <end position="194"/>
    </location>
</feature>
<sequence>MKFETILFLFGLIASGDFFSKDEWKHFESNTALQQIYSMLDLRQMGQTNLTQNKMSCSFCETGANMLLGVAKKGYPLQLAKITVTTICYNMRIFTKEMCDGIVEVYVPTILTAFKISKLTSSAICNFLLGESCPDVHSFLYDWNVTFPNVTKPIAVKNIPQDGRPTIKVLQLADLHLDLKYVEGSNGNCYDPLCCRPFSNSAYLVLFPAGRWGHYKCDVPQKTIENMLRSIAKQHSDVEYIILSGDLVDHEVWAQTRHGTLKNLEIIIAMLKEIFPNTLVLPTLGNHDTVPCGSYAPPWLSDPNHSSIWLYEKLNVLWQNWIPSTENSTILRGGYYSHQVRPGLRVASINTNFCYYLNWWLYADSTDPADQLKWLIQVLQEAEDNDEKVHIIGHVPPGDNGCLETWSRNYYEIVNRYESTITGQFFSHTHSDEFEIFYDVNNSSRPTNIAYIGPSVTPWSGENPAYRIYYIDGDHANTTRKVVDHETWIMDLDEANNDSPQWFRLYSAKRAYNISSLGPSEWNKLIYAMVKDDRLFQLFYMHYHRDSPVIPKYNPEKKIRILCDLKSGRSRDRVNTCSDLSIDLY</sequence>